<keyword evidence="2" id="KW-1185">Reference proteome</keyword>
<evidence type="ECO:0000313" key="2">
    <source>
        <dbReference type="Proteomes" id="UP000202962"/>
    </source>
</evidence>
<protein>
    <submittedName>
        <fullName evidence="1">DNA-polymerase III</fullName>
    </submittedName>
</protein>
<sequence length="97" mass="11412">MCLLYLRFLFTCSLYDLFACKITALSSFVISNNPECLPFLTILRHSCTTLPYRTTHNALYTKRYLSINRSHIVKHNNVNNFRKKLPKISTSHHHQIQ</sequence>
<accession>A0A2I6UI32</accession>
<organism evidence="1 2">
    <name type="scientific">Mocis latipes granulovirus</name>
    <dbReference type="NCBI Taxonomy" id="2072024"/>
    <lineage>
        <taxon>Viruses</taxon>
        <taxon>Viruses incertae sedis</taxon>
        <taxon>Naldaviricetes</taxon>
        <taxon>Lefavirales</taxon>
        <taxon>Baculoviridae</taxon>
        <taxon>Betabaculovirus</taxon>
        <taxon>Betabaculovirus molatipedis</taxon>
    </lineage>
</organism>
<proteinExistence type="predicted"/>
<dbReference type="EMBL" id="KR011718">
    <property type="protein sequence ID" value="AUO79646.1"/>
    <property type="molecule type" value="Genomic_DNA"/>
</dbReference>
<dbReference type="RefSeq" id="YP_009449769.1">
    <property type="nucleotide sequence ID" value="NC_029996.1"/>
</dbReference>
<evidence type="ECO:0000313" key="1">
    <source>
        <dbReference type="EMBL" id="AUO79646.1"/>
    </source>
</evidence>
<name>A0A2I6UI32_9BBAC</name>
<reference evidence="1 2" key="1">
    <citation type="submission" date="2015-03" db="EMBL/GenBank/DDBJ databases">
        <title>The complete genome sequence of Mocis sp. granulovirus.</title>
        <authorList>
            <person name="Ardisson-Araujo D.M.P."/>
            <person name="Melo F.L."/>
            <person name="Sosa-Gomez D.R."/>
            <person name="Ribeiro B.M."/>
        </authorList>
    </citation>
    <scope>NUCLEOTIDE SEQUENCE [LARGE SCALE GENOMIC DNA]</scope>
    <source>
        <strain evidence="1">Southern Brazil</strain>
    </source>
</reference>
<dbReference type="Proteomes" id="UP000202962">
    <property type="component" value="Segment"/>
</dbReference>